<dbReference type="EMBL" id="HG994581">
    <property type="protein sequence ID" value="CAF2874357.1"/>
    <property type="molecule type" value="Genomic_DNA"/>
</dbReference>
<proteinExistence type="predicted"/>
<name>A0A7R8H5V4_LEPSM</name>
<gene>
    <name evidence="1" type="ORF">LSAA_6717</name>
</gene>
<dbReference type="Proteomes" id="UP000675881">
    <property type="component" value="Chromosome 2"/>
</dbReference>
<sequence length="125" mass="14432">MSGKKHLSEWELLKILHPTPYSGSEEEYIGMNSDDEYIQPHCSSSEEEYVPEEKSVTDNAPAPTSYAKRTVVQRDAVNTFSLFIDKFIVDTIIKCPLVEARSKTGKRRLEYFYRKNIWILGQPVD</sequence>
<keyword evidence="2" id="KW-1185">Reference proteome</keyword>
<reference evidence="1" key="1">
    <citation type="submission" date="2021-02" db="EMBL/GenBank/DDBJ databases">
        <authorList>
            <person name="Bekaert M."/>
        </authorList>
    </citation>
    <scope>NUCLEOTIDE SEQUENCE</scope>
    <source>
        <strain evidence="1">IoA-00</strain>
    </source>
</reference>
<organism evidence="1 2">
    <name type="scientific">Lepeophtheirus salmonis</name>
    <name type="common">Salmon louse</name>
    <name type="synonym">Caligus salmonis</name>
    <dbReference type="NCBI Taxonomy" id="72036"/>
    <lineage>
        <taxon>Eukaryota</taxon>
        <taxon>Metazoa</taxon>
        <taxon>Ecdysozoa</taxon>
        <taxon>Arthropoda</taxon>
        <taxon>Crustacea</taxon>
        <taxon>Multicrustacea</taxon>
        <taxon>Hexanauplia</taxon>
        <taxon>Copepoda</taxon>
        <taxon>Siphonostomatoida</taxon>
        <taxon>Caligidae</taxon>
        <taxon>Lepeophtheirus</taxon>
    </lineage>
</organism>
<protein>
    <submittedName>
        <fullName evidence="1">(salmon louse) hypothetical protein</fullName>
    </submittedName>
</protein>
<dbReference type="AlphaFoldDB" id="A0A7R8H5V4"/>
<evidence type="ECO:0000313" key="2">
    <source>
        <dbReference type="Proteomes" id="UP000675881"/>
    </source>
</evidence>
<evidence type="ECO:0000313" key="1">
    <source>
        <dbReference type="EMBL" id="CAF2874357.1"/>
    </source>
</evidence>
<accession>A0A7R8H5V4</accession>